<evidence type="ECO:0000313" key="23">
    <source>
        <dbReference type="Proteomes" id="UP000351155"/>
    </source>
</evidence>
<gene>
    <name evidence="20 22" type="primary">nhaA</name>
    <name evidence="22" type="ORF">NCTC12126_00076</name>
</gene>
<feature type="domain" description="HTH lysR-type" evidence="21">
    <location>
        <begin position="416"/>
        <end position="473"/>
    </location>
</feature>
<evidence type="ECO:0000256" key="8">
    <source>
        <dbReference type="ARBA" id="ARBA00022519"/>
    </source>
</evidence>
<evidence type="ECO:0000256" key="3">
    <source>
        <dbReference type="ARBA" id="ARBA00009437"/>
    </source>
</evidence>
<evidence type="ECO:0000256" key="5">
    <source>
        <dbReference type="ARBA" id="ARBA00022449"/>
    </source>
</evidence>
<accession>A0A484VV36</accession>
<evidence type="ECO:0000256" key="4">
    <source>
        <dbReference type="ARBA" id="ARBA00022448"/>
    </source>
</evidence>
<evidence type="ECO:0000256" key="16">
    <source>
        <dbReference type="ARBA" id="ARBA00023159"/>
    </source>
</evidence>
<evidence type="ECO:0000256" key="12">
    <source>
        <dbReference type="ARBA" id="ARBA00023053"/>
    </source>
</evidence>
<dbReference type="Proteomes" id="UP000351155">
    <property type="component" value="Unassembled WGS sequence"/>
</dbReference>
<evidence type="ECO:0000256" key="11">
    <source>
        <dbReference type="ARBA" id="ARBA00023015"/>
    </source>
</evidence>
<evidence type="ECO:0000259" key="21">
    <source>
        <dbReference type="PROSITE" id="PS50931"/>
    </source>
</evidence>
<keyword evidence="18 20" id="KW-0739">Sodium transport</keyword>
<dbReference type="InterPro" id="IPR036388">
    <property type="entry name" value="WH-like_DNA-bd_sf"/>
</dbReference>
<dbReference type="GO" id="GO:0005737">
    <property type="term" value="C:cytoplasm"/>
    <property type="evidence" value="ECO:0007669"/>
    <property type="project" value="UniProtKB-SubCell"/>
</dbReference>
<keyword evidence="13 20" id="KW-0406">Ion transport</keyword>
<dbReference type="FunFam" id="1.10.10.10:FF:000180">
    <property type="entry name" value="Transcriptional activator NhaR"/>
    <property type="match status" value="1"/>
</dbReference>
<dbReference type="InterPro" id="IPR000847">
    <property type="entry name" value="LysR_HTH_N"/>
</dbReference>
<keyword evidence="4 20" id="KW-0813">Transport</keyword>
<comment type="catalytic activity">
    <reaction evidence="20">
        <text>Na(+)(in) + 2 H(+)(out) = Na(+)(out) + 2 H(+)(in)</text>
        <dbReference type="Rhea" id="RHEA:29251"/>
        <dbReference type="ChEBI" id="CHEBI:15378"/>
        <dbReference type="ChEBI" id="CHEBI:29101"/>
    </reaction>
</comment>
<evidence type="ECO:0000256" key="10">
    <source>
        <dbReference type="ARBA" id="ARBA00022989"/>
    </source>
</evidence>
<evidence type="ECO:0000256" key="18">
    <source>
        <dbReference type="ARBA" id="ARBA00023201"/>
    </source>
</evidence>
<evidence type="ECO:0000256" key="17">
    <source>
        <dbReference type="ARBA" id="ARBA00023163"/>
    </source>
</evidence>
<dbReference type="Pfam" id="PF06965">
    <property type="entry name" value="Na_H_antiport_1"/>
    <property type="match status" value="1"/>
</dbReference>
<comment type="similarity">
    <text evidence="20">Belongs to the NhaA Na(+)/H(+) (TC 2.A.33) antiporter family.</text>
</comment>
<dbReference type="Pfam" id="PF00126">
    <property type="entry name" value="HTH_1"/>
    <property type="match status" value="1"/>
</dbReference>
<dbReference type="Gene3D" id="1.20.1530.10">
    <property type="entry name" value="Na+/H+ antiporter like domain"/>
    <property type="match status" value="1"/>
</dbReference>
<comment type="function">
    <text evidence="20">Na(+)/H(+) antiporter that extrudes sodium in exchange for external protons.</text>
</comment>
<keyword evidence="9 20" id="KW-0812">Transmembrane</keyword>
<feature type="transmembrane region" description="Helical" evidence="20">
    <location>
        <begin position="156"/>
        <end position="175"/>
    </location>
</feature>
<evidence type="ECO:0000256" key="14">
    <source>
        <dbReference type="ARBA" id="ARBA00023125"/>
    </source>
</evidence>
<keyword evidence="8" id="KW-0997">Cell inner membrane</keyword>
<organism evidence="22 23">
    <name type="scientific">Enterobacter cancerogenus</name>
    <dbReference type="NCBI Taxonomy" id="69218"/>
    <lineage>
        <taxon>Bacteria</taxon>
        <taxon>Pseudomonadati</taxon>
        <taxon>Pseudomonadota</taxon>
        <taxon>Gammaproteobacteria</taxon>
        <taxon>Enterobacterales</taxon>
        <taxon>Enterobacteriaceae</taxon>
        <taxon>Enterobacter</taxon>
        <taxon>Enterobacter cloacae complex</taxon>
    </lineage>
</organism>
<evidence type="ECO:0000256" key="19">
    <source>
        <dbReference type="ARBA" id="ARBA00057491"/>
    </source>
</evidence>
<feature type="transmembrane region" description="Helical" evidence="20">
    <location>
        <begin position="324"/>
        <end position="350"/>
    </location>
</feature>
<comment type="similarity">
    <text evidence="3">Belongs to the LysR transcriptional regulatory family.</text>
</comment>
<dbReference type="FunFam" id="1.20.1530.10:FF:000001">
    <property type="entry name" value="Na(+)/H(+) antiporter NhaA"/>
    <property type="match status" value="1"/>
</dbReference>
<sequence>MKLLQRFFSNEASGGVILIIAAAAAMALANMGITRDLYHAFLETPVELKVGPLEINKNMLLWINDALMAVFFLLVGLEVKRELVLGSLASRQRAAFPVIAALGGMVVPALLFLAFTWQDPVARHGWAIPAATDIAFALGVLALLGSRVPMALKIFLMALAIIDDLGAIIIIALFYTSDLSVLSLSVAAGAIAVLALLNIFNVRRIGIYMLVGVVLWTAVLKSGVHATLAGVIVGFFVPLKPQEGKSPAQQLEHVLQPWVAFMILPLFAFANAGVSLAGVTLDGLTSVLPLGIIAGLFIGKPLGISLFCWLALKLKLASLPNGVTFRQIMAVGVLCGIGFTMSIFISTLAFGAHAPELIVWAKLGILIGSLLAAVTGYTLLKVKLSGQGRPGITEDREKGDLLPGIRSGSEDAMSHLNYNHLYYFWHVYKQGSVVGAAEALYLTPQTITGQIKALEERLQGKLFKRKGRGIEPTELGELVFRYADKMFTLSQEMLDIVNYRKESNLLFDVGVADALSKRLVSGVLDAAVVEDEQIHLRCFESTHEMLLEQLSQHKLDMIISDWPD</sequence>
<comment type="function">
    <text evidence="19">Plays a role in the positive regulation of NhaA.</text>
</comment>
<evidence type="ECO:0000256" key="6">
    <source>
        <dbReference type="ARBA" id="ARBA00022475"/>
    </source>
</evidence>
<reference evidence="22 23" key="1">
    <citation type="submission" date="2019-03" db="EMBL/GenBank/DDBJ databases">
        <authorList>
            <consortium name="Pathogen Informatics"/>
        </authorList>
    </citation>
    <scope>NUCLEOTIDE SEQUENCE [LARGE SCALE GENOMIC DNA]</scope>
    <source>
        <strain evidence="22 23">NCTC12126</strain>
    </source>
</reference>
<feature type="transmembrane region" description="Helical" evidence="20">
    <location>
        <begin position="12"/>
        <end position="33"/>
    </location>
</feature>
<dbReference type="GO" id="GO:0005886">
    <property type="term" value="C:plasma membrane"/>
    <property type="evidence" value="ECO:0007669"/>
    <property type="project" value="UniProtKB-SubCell"/>
</dbReference>
<comment type="subcellular location">
    <subcellularLocation>
        <location evidence="1">Cell inner membrane</location>
        <topology evidence="1">Multi-pass membrane protein</topology>
    </subcellularLocation>
    <subcellularLocation>
        <location evidence="20">Cell membrane</location>
        <topology evidence="20">Multi-pass membrane protein</topology>
    </subcellularLocation>
    <subcellularLocation>
        <location evidence="2">Cytoplasm</location>
    </subcellularLocation>
</comment>
<evidence type="ECO:0000256" key="7">
    <source>
        <dbReference type="ARBA" id="ARBA00022490"/>
    </source>
</evidence>
<keyword evidence="16" id="KW-0010">Activator</keyword>
<feature type="transmembrane region" description="Helical" evidence="20">
    <location>
        <begin position="257"/>
        <end position="281"/>
    </location>
</feature>
<keyword evidence="7" id="KW-0963">Cytoplasm</keyword>
<dbReference type="PROSITE" id="PS50931">
    <property type="entry name" value="HTH_LYSR"/>
    <property type="match status" value="1"/>
</dbReference>
<keyword evidence="6 20" id="KW-1003">Cell membrane</keyword>
<evidence type="ECO:0000256" key="9">
    <source>
        <dbReference type="ARBA" id="ARBA00022692"/>
    </source>
</evidence>
<dbReference type="SUPFAM" id="SSF46785">
    <property type="entry name" value="Winged helix' DNA-binding domain"/>
    <property type="match status" value="1"/>
</dbReference>
<dbReference type="GO" id="GO:0003677">
    <property type="term" value="F:DNA binding"/>
    <property type="evidence" value="ECO:0007669"/>
    <property type="project" value="UniProtKB-KW"/>
</dbReference>
<feature type="transmembrane region" description="Helical" evidence="20">
    <location>
        <begin position="181"/>
        <end position="200"/>
    </location>
</feature>
<keyword evidence="14" id="KW-0238">DNA-binding</keyword>
<dbReference type="NCBIfam" id="NF007111">
    <property type="entry name" value="PRK09560.1"/>
    <property type="match status" value="1"/>
</dbReference>
<feature type="transmembrane region" description="Helical" evidence="20">
    <location>
        <begin position="288"/>
        <end position="312"/>
    </location>
</feature>
<dbReference type="InterPro" id="IPR036390">
    <property type="entry name" value="WH_DNA-bd_sf"/>
</dbReference>
<evidence type="ECO:0000256" key="1">
    <source>
        <dbReference type="ARBA" id="ARBA00004429"/>
    </source>
</evidence>
<dbReference type="GO" id="GO:0015385">
    <property type="term" value="F:sodium:proton antiporter activity"/>
    <property type="evidence" value="ECO:0007669"/>
    <property type="project" value="UniProtKB-UniRule"/>
</dbReference>
<proteinExistence type="inferred from homology"/>
<dbReference type="InterPro" id="IPR023171">
    <property type="entry name" value="Na/H_antiporter_dom_sf"/>
</dbReference>
<feature type="transmembrane region" description="Helical" evidence="20">
    <location>
        <begin position="357"/>
        <end position="380"/>
    </location>
</feature>
<feature type="transmembrane region" description="Helical" evidence="20">
    <location>
        <begin position="124"/>
        <end position="144"/>
    </location>
</feature>
<evidence type="ECO:0000313" key="22">
    <source>
        <dbReference type="EMBL" id="VFS03129.1"/>
    </source>
</evidence>
<keyword evidence="11" id="KW-0805">Transcription regulation</keyword>
<dbReference type="NCBIfam" id="NF008284">
    <property type="entry name" value="PRK11062.1"/>
    <property type="match status" value="1"/>
</dbReference>
<feature type="transmembrane region" description="Helical" evidence="20">
    <location>
        <begin position="207"/>
        <end position="237"/>
    </location>
</feature>
<dbReference type="EMBL" id="CAADIW010000001">
    <property type="protein sequence ID" value="VFS03129.1"/>
    <property type="molecule type" value="Genomic_DNA"/>
</dbReference>
<dbReference type="NCBIfam" id="TIGR00773">
    <property type="entry name" value="NhaA"/>
    <property type="match status" value="1"/>
</dbReference>
<evidence type="ECO:0000256" key="2">
    <source>
        <dbReference type="ARBA" id="ARBA00004496"/>
    </source>
</evidence>
<dbReference type="PANTHER" id="PTHR30341">
    <property type="entry name" value="SODIUM ION/PROTON ANTIPORTER NHAA-RELATED"/>
    <property type="match status" value="1"/>
</dbReference>
<dbReference type="InterPro" id="IPR004670">
    <property type="entry name" value="NhaA"/>
</dbReference>
<name>A0A484VV36_9ENTR</name>
<feature type="transmembrane region" description="Helical" evidence="20">
    <location>
        <begin position="59"/>
        <end position="77"/>
    </location>
</feature>
<feature type="transmembrane region" description="Helical" evidence="20">
    <location>
        <begin position="98"/>
        <end position="118"/>
    </location>
</feature>
<dbReference type="HAMAP" id="MF_01844">
    <property type="entry name" value="NhaA"/>
    <property type="match status" value="1"/>
</dbReference>
<dbReference type="NCBIfam" id="NF007112">
    <property type="entry name" value="PRK09561.1"/>
    <property type="match status" value="1"/>
</dbReference>
<keyword evidence="10 20" id="KW-1133">Transmembrane helix</keyword>
<evidence type="ECO:0000256" key="20">
    <source>
        <dbReference type="HAMAP-Rule" id="MF_01844"/>
    </source>
</evidence>
<dbReference type="PANTHER" id="PTHR30341:SF0">
    <property type="entry name" value="NA(+)_H(+) ANTIPORTER NHAA"/>
    <property type="match status" value="1"/>
</dbReference>
<dbReference type="GO" id="GO:0006885">
    <property type="term" value="P:regulation of pH"/>
    <property type="evidence" value="ECO:0007669"/>
    <property type="project" value="UniProtKB-UniRule"/>
</dbReference>
<dbReference type="GO" id="GO:0003700">
    <property type="term" value="F:DNA-binding transcription factor activity"/>
    <property type="evidence" value="ECO:0007669"/>
    <property type="project" value="InterPro"/>
</dbReference>
<keyword evidence="15 20" id="KW-0472">Membrane</keyword>
<dbReference type="AlphaFoldDB" id="A0A484VV36"/>
<evidence type="ECO:0000256" key="13">
    <source>
        <dbReference type="ARBA" id="ARBA00023065"/>
    </source>
</evidence>
<keyword evidence="5 20" id="KW-0050">Antiport</keyword>
<protein>
    <recommendedName>
        <fullName evidence="20">Na(+)/H(+) antiporter NhaA</fullName>
    </recommendedName>
    <alternativeName>
        <fullName evidence="20">Sodium/proton antiporter NhaA</fullName>
    </alternativeName>
</protein>
<evidence type="ECO:0000256" key="15">
    <source>
        <dbReference type="ARBA" id="ARBA00023136"/>
    </source>
</evidence>
<dbReference type="Gene3D" id="1.10.10.10">
    <property type="entry name" value="Winged helix-like DNA-binding domain superfamily/Winged helix DNA-binding domain"/>
    <property type="match status" value="1"/>
</dbReference>
<keyword evidence="12 20" id="KW-0915">Sodium</keyword>
<keyword evidence="17" id="KW-0804">Transcription</keyword>